<evidence type="ECO:0000313" key="3">
    <source>
        <dbReference type="Proteomes" id="UP000287969"/>
    </source>
</evidence>
<organism evidence="2 3">
    <name type="scientific">Acidilutibacter cellobiosedens</name>
    <dbReference type="NCBI Taxonomy" id="2507161"/>
    <lineage>
        <taxon>Bacteria</taxon>
        <taxon>Bacillati</taxon>
        <taxon>Bacillota</taxon>
        <taxon>Tissierellia</taxon>
        <taxon>Tissierellales</taxon>
        <taxon>Acidilutibacteraceae</taxon>
        <taxon>Acidilutibacter</taxon>
    </lineage>
</organism>
<reference evidence="3" key="1">
    <citation type="submission" date="2019-01" db="EMBL/GenBank/DDBJ databases">
        <title>Draft genomes of a novel of Sporanaerobacter strains.</title>
        <authorList>
            <person name="Ma S."/>
        </authorList>
    </citation>
    <scope>NUCLEOTIDE SEQUENCE [LARGE SCALE GENOMIC DNA]</scope>
    <source>
        <strain evidence="3">NJN-17</strain>
    </source>
</reference>
<dbReference type="Proteomes" id="UP000287969">
    <property type="component" value="Chromosome"/>
</dbReference>
<keyword evidence="2" id="KW-0762">Sugar transport</keyword>
<dbReference type="KEGG" id="spoa:EQM13_04025"/>
<dbReference type="PANTHER" id="PTHR47738">
    <property type="entry name" value="PTS SYSTEM FRUCTOSE-LIKE EIIA COMPONENT-RELATED"/>
    <property type="match status" value="1"/>
</dbReference>
<dbReference type="PROSITE" id="PS51094">
    <property type="entry name" value="PTS_EIIA_TYPE_2"/>
    <property type="match status" value="1"/>
</dbReference>
<dbReference type="EMBL" id="CP035282">
    <property type="protein sequence ID" value="QAT60805.1"/>
    <property type="molecule type" value="Genomic_DNA"/>
</dbReference>
<dbReference type="InterPro" id="IPR002178">
    <property type="entry name" value="PTS_EIIA_type-2_dom"/>
</dbReference>
<feature type="domain" description="PTS EIIA type-2" evidence="1">
    <location>
        <begin position="16"/>
        <end position="163"/>
    </location>
</feature>
<keyword evidence="3" id="KW-1185">Reference proteome</keyword>
<accession>A0A410Q9Y7</accession>
<dbReference type="PANTHER" id="PTHR47738:SF3">
    <property type="entry name" value="PHOSPHOTRANSFERASE SYSTEM MANNITOL_FRUCTOSE-SPECIFIC IIA DOMAIN CONTAINING PROTEIN"/>
    <property type="match status" value="1"/>
</dbReference>
<dbReference type="InterPro" id="IPR051541">
    <property type="entry name" value="PTS_SugarTrans_NitroReg"/>
</dbReference>
<dbReference type="OrthoDB" id="370976at2"/>
<gene>
    <name evidence="2" type="ORF">EQM13_04025</name>
</gene>
<evidence type="ECO:0000313" key="2">
    <source>
        <dbReference type="EMBL" id="QAT60805.1"/>
    </source>
</evidence>
<dbReference type="InterPro" id="IPR016152">
    <property type="entry name" value="PTrfase/Anion_transptr"/>
</dbReference>
<evidence type="ECO:0000259" key="1">
    <source>
        <dbReference type="PROSITE" id="PS51094"/>
    </source>
</evidence>
<protein>
    <submittedName>
        <fullName evidence="2">PTS sugar transporter subunit IIA</fullName>
    </submittedName>
</protein>
<dbReference type="CDD" id="cd00211">
    <property type="entry name" value="PTS_IIA_fru"/>
    <property type="match status" value="1"/>
</dbReference>
<dbReference type="Pfam" id="PF00359">
    <property type="entry name" value="PTS_EIIA_2"/>
    <property type="match status" value="1"/>
</dbReference>
<keyword evidence="2" id="KW-0813">Transport</keyword>
<sequence length="166" mass="19119">MNYMREEYNKCGGINMYLDKEITFFNEKVKTGEEAIRKLARKFMENNLVKDTFCEAVINREVAYPTGLSVNGKGIAIPHTDSIHIIKPQIGFMSLKEPVIFKNMVDKNDEIKVNVIFMLGLKKSEEQVQMLQKLVDMFQNEELLNEIISCTNISEFKAIMKKANIS</sequence>
<name>A0A410Q9Y7_9FIRM</name>
<proteinExistence type="predicted"/>
<dbReference type="SUPFAM" id="SSF55804">
    <property type="entry name" value="Phoshotransferase/anion transport protein"/>
    <property type="match status" value="1"/>
</dbReference>
<dbReference type="AlphaFoldDB" id="A0A410Q9Y7"/>
<dbReference type="Gene3D" id="3.40.930.10">
    <property type="entry name" value="Mannitol-specific EII, Chain A"/>
    <property type="match status" value="1"/>
</dbReference>